<dbReference type="SMART" id="SM00906">
    <property type="entry name" value="Fungal_trans"/>
    <property type="match status" value="1"/>
</dbReference>
<dbReference type="STRING" id="1509407.A0A0L1J1Q1"/>
<dbReference type="SUPFAM" id="SSF57701">
    <property type="entry name" value="Zn2/Cys6 DNA-binding domain"/>
    <property type="match status" value="1"/>
</dbReference>
<dbReference type="PANTHER" id="PTHR46910:SF20">
    <property type="entry name" value="ZN(II)2CYS6 TRANSCRIPTION FACTOR (EUROFUNG)-RELATED"/>
    <property type="match status" value="1"/>
</dbReference>
<accession>A0A0L1J1Q1</accession>
<dbReference type="CDD" id="cd12148">
    <property type="entry name" value="fungal_TF_MHR"/>
    <property type="match status" value="1"/>
</dbReference>
<evidence type="ECO:0000256" key="3">
    <source>
        <dbReference type="ARBA" id="ARBA00023125"/>
    </source>
</evidence>
<dbReference type="EMBL" id="JNOM01000146">
    <property type="protein sequence ID" value="KNG85684.1"/>
    <property type="molecule type" value="Genomic_DNA"/>
</dbReference>
<name>A0A0L1J1Q1_ASPN3</name>
<comment type="caution">
    <text evidence="8">The sequence shown here is derived from an EMBL/GenBank/DDBJ whole genome shotgun (WGS) entry which is preliminary data.</text>
</comment>
<dbReference type="GO" id="GO:0000981">
    <property type="term" value="F:DNA-binding transcription factor activity, RNA polymerase II-specific"/>
    <property type="evidence" value="ECO:0007669"/>
    <property type="project" value="InterPro"/>
</dbReference>
<dbReference type="Pfam" id="PF00172">
    <property type="entry name" value="Zn_clus"/>
    <property type="match status" value="1"/>
</dbReference>
<dbReference type="InterPro" id="IPR050987">
    <property type="entry name" value="AtrR-like"/>
</dbReference>
<evidence type="ECO:0000256" key="4">
    <source>
        <dbReference type="ARBA" id="ARBA00023163"/>
    </source>
</evidence>
<evidence type="ECO:0000313" key="8">
    <source>
        <dbReference type="EMBL" id="KNG85684.1"/>
    </source>
</evidence>
<keyword evidence="1" id="KW-0479">Metal-binding</keyword>
<dbReference type="Pfam" id="PF04082">
    <property type="entry name" value="Fungal_trans"/>
    <property type="match status" value="1"/>
</dbReference>
<dbReference type="AlphaFoldDB" id="A0A0L1J1Q1"/>
<dbReference type="InterPro" id="IPR007219">
    <property type="entry name" value="XnlR_reg_dom"/>
</dbReference>
<protein>
    <submittedName>
        <fullName evidence="8">C6 transcription factor</fullName>
    </submittedName>
</protein>
<evidence type="ECO:0000259" key="7">
    <source>
        <dbReference type="PROSITE" id="PS50048"/>
    </source>
</evidence>
<feature type="region of interest" description="Disordered" evidence="6">
    <location>
        <begin position="78"/>
        <end position="100"/>
    </location>
</feature>
<evidence type="ECO:0000256" key="2">
    <source>
        <dbReference type="ARBA" id="ARBA00023015"/>
    </source>
</evidence>
<feature type="non-terminal residue" evidence="8">
    <location>
        <position position="740"/>
    </location>
</feature>
<keyword evidence="5" id="KW-0539">Nucleus</keyword>
<keyword evidence="3" id="KW-0238">DNA-binding</keyword>
<reference evidence="8 9" key="1">
    <citation type="submission" date="2014-06" db="EMBL/GenBank/DDBJ databases">
        <title>The Genome of the Aflatoxigenic Filamentous Fungus Aspergillus nomius.</title>
        <authorList>
            <person name="Moore M.G."/>
            <person name="Shannon B.M."/>
            <person name="Brian M.M."/>
        </authorList>
    </citation>
    <scope>NUCLEOTIDE SEQUENCE [LARGE SCALE GENOMIC DNA]</scope>
    <source>
        <strain evidence="8 9">NRRL 13137</strain>
    </source>
</reference>
<proteinExistence type="predicted"/>
<dbReference type="SMART" id="SM00066">
    <property type="entry name" value="GAL4"/>
    <property type="match status" value="1"/>
</dbReference>
<dbReference type="RefSeq" id="XP_015406607.1">
    <property type="nucleotide sequence ID" value="XM_015551462.1"/>
</dbReference>
<feature type="compositionally biased region" description="Acidic residues" evidence="6">
    <location>
        <begin position="668"/>
        <end position="683"/>
    </location>
</feature>
<sequence>MSGSAVASRGGRARTACDLCRHRRIGCDRAKPACETCTLAGVPCTFTPTAQQRKSVREELADAKDRVRHLEEALRAERENRLNSDQYTPPKALSSGSSPLEVPPQLLSSWSATNYLLESHSFDAALSNFRWHLGFCGPRAAPFALTPSFSSTVYERTGFVLNIEDFLNQLAQSFKLQHPTHSTRTIVPKWPPQSLIQRSIEYFAKNRLYSIFPAVDLENTPIHLDSKALGNPDSTTSPANYACLVALTALITRIRGNDLAFADADPDAYVQAVLTLLPELIIDNANIRSLEALTLLVLYIAPLGQPRPAGILLAMAIRMLYNMGANRNRAPPDETLEQSQHRQHVRALFWVCYSIDKEMSLRECKAPLINDADCDLHLPAAYVSTSSNRSFFPEPLSTKELLLPSDLRLALIKSKIQHLLYSDHGIAQPEARRIQYIRELDQELSDIKSNFPVTCQPEDVLDRSVPDSLLHDLSLRGVNIHLEYYYCLAKIHGASNNGGIPSRESWSLLPSSMEICHQSARSTLLYLSRMRHSIMPETFWLLLLTAVISLFWQLITTFPPSPTSEEDLQIIEETAIHNYVSRLSPHLYKYPKYTHQSPEQLQQLAQSQSQTDTPAVPLIQSNAPTPMDIALRDLITQLQPYGLTKGEVLMIVNLGVGMQDAPAGAGEDGQEEEGGEESGEGEGEAVNGNGDGMDVDVNGEGNAEGEAELGEEDYGALALLDTVIEEREERFSDEDVVAIL</sequence>
<dbReference type="InterPro" id="IPR001138">
    <property type="entry name" value="Zn2Cys6_DnaBD"/>
</dbReference>
<dbReference type="PROSITE" id="PS00463">
    <property type="entry name" value="ZN2_CY6_FUNGAL_1"/>
    <property type="match status" value="1"/>
</dbReference>
<evidence type="ECO:0000256" key="5">
    <source>
        <dbReference type="ARBA" id="ARBA00023242"/>
    </source>
</evidence>
<keyword evidence="2" id="KW-0805">Transcription regulation</keyword>
<dbReference type="OrthoDB" id="4116913at2759"/>
<keyword evidence="4" id="KW-0804">Transcription</keyword>
<feature type="region of interest" description="Disordered" evidence="6">
    <location>
        <begin position="661"/>
        <end position="711"/>
    </location>
</feature>
<dbReference type="GO" id="GO:0009893">
    <property type="term" value="P:positive regulation of metabolic process"/>
    <property type="evidence" value="ECO:0007669"/>
    <property type="project" value="UniProtKB-ARBA"/>
</dbReference>
<dbReference type="PANTHER" id="PTHR46910">
    <property type="entry name" value="TRANSCRIPTION FACTOR PDR1"/>
    <property type="match status" value="1"/>
</dbReference>
<feature type="domain" description="Zn(2)-C6 fungal-type" evidence="7">
    <location>
        <begin position="16"/>
        <end position="46"/>
    </location>
</feature>
<dbReference type="GO" id="GO:0003677">
    <property type="term" value="F:DNA binding"/>
    <property type="evidence" value="ECO:0007669"/>
    <property type="project" value="UniProtKB-KW"/>
</dbReference>
<dbReference type="Proteomes" id="UP000037505">
    <property type="component" value="Unassembled WGS sequence"/>
</dbReference>
<dbReference type="GO" id="GO:0008270">
    <property type="term" value="F:zinc ion binding"/>
    <property type="evidence" value="ECO:0007669"/>
    <property type="project" value="InterPro"/>
</dbReference>
<evidence type="ECO:0000313" key="9">
    <source>
        <dbReference type="Proteomes" id="UP000037505"/>
    </source>
</evidence>
<evidence type="ECO:0000256" key="6">
    <source>
        <dbReference type="SAM" id="MobiDB-lite"/>
    </source>
</evidence>
<dbReference type="GeneID" id="26808009"/>
<dbReference type="Gene3D" id="4.10.240.10">
    <property type="entry name" value="Zn(2)-C6 fungal-type DNA-binding domain"/>
    <property type="match status" value="1"/>
</dbReference>
<dbReference type="InterPro" id="IPR036864">
    <property type="entry name" value="Zn2-C6_fun-type_DNA-bd_sf"/>
</dbReference>
<gene>
    <name evidence="8" type="ORF">ANOM_006205</name>
</gene>
<dbReference type="CDD" id="cd00067">
    <property type="entry name" value="GAL4"/>
    <property type="match status" value="1"/>
</dbReference>
<dbReference type="GO" id="GO:0006351">
    <property type="term" value="P:DNA-templated transcription"/>
    <property type="evidence" value="ECO:0007669"/>
    <property type="project" value="InterPro"/>
</dbReference>
<organism evidence="8 9">
    <name type="scientific">Aspergillus nomiae NRRL (strain ATCC 15546 / NRRL 13137 / CBS 260.88 / M93)</name>
    <dbReference type="NCBI Taxonomy" id="1509407"/>
    <lineage>
        <taxon>Eukaryota</taxon>
        <taxon>Fungi</taxon>
        <taxon>Dikarya</taxon>
        <taxon>Ascomycota</taxon>
        <taxon>Pezizomycotina</taxon>
        <taxon>Eurotiomycetes</taxon>
        <taxon>Eurotiomycetidae</taxon>
        <taxon>Eurotiales</taxon>
        <taxon>Aspergillaceae</taxon>
        <taxon>Aspergillus</taxon>
        <taxon>Aspergillus subgen. Circumdati</taxon>
    </lineage>
</organism>
<keyword evidence="9" id="KW-1185">Reference proteome</keyword>
<evidence type="ECO:0000256" key="1">
    <source>
        <dbReference type="ARBA" id="ARBA00022723"/>
    </source>
</evidence>
<dbReference type="PROSITE" id="PS50048">
    <property type="entry name" value="ZN2_CY6_FUNGAL_2"/>
    <property type="match status" value="1"/>
</dbReference>